<keyword evidence="2" id="KW-1133">Transmembrane helix</keyword>
<feature type="signal peptide" evidence="3">
    <location>
        <begin position="1"/>
        <end position="17"/>
    </location>
</feature>
<evidence type="ECO:0000256" key="3">
    <source>
        <dbReference type="SAM" id="SignalP"/>
    </source>
</evidence>
<dbReference type="PANTHER" id="PTHR15446">
    <property type="entry name" value="UROPLAKIN III"/>
    <property type="match status" value="1"/>
</dbReference>
<sequence>MTSFFLLLMLAARGTVAEIEVIPYTPRLSEKRLEGKITGSTFALDPPTCIFEPFVNTSDTIWLVITYINATHTFKNPTNAQQIPPYEALYTNYAYMTMKSTISQFPCKKDRTGNVLRIGNESSCKNDDSRTHCNGPLPSPGPFRVKFLAMDSKGSKAETRWSAPITLNKAQAWKTVDTWPGRRSGDMIVITVILSALCGVVTIGFLGTVAYECFKLWRPGPSEGQEDQTPQESFQGSRYDTHHIPPPPPVPPPPPSADMPGPQLISTAS</sequence>
<dbReference type="GeneTree" id="ENSGT00940000153392"/>
<dbReference type="Proteomes" id="UP000694421">
    <property type="component" value="Unplaced"/>
</dbReference>
<reference evidence="4" key="1">
    <citation type="submission" date="2025-08" db="UniProtKB">
        <authorList>
            <consortium name="Ensembl"/>
        </authorList>
    </citation>
    <scope>IDENTIFICATION</scope>
</reference>
<keyword evidence="3" id="KW-0732">Signal</keyword>
<evidence type="ECO:0000256" key="2">
    <source>
        <dbReference type="SAM" id="Phobius"/>
    </source>
</evidence>
<dbReference type="InterPro" id="IPR024831">
    <property type="entry name" value="Uroplakin-3"/>
</dbReference>
<keyword evidence="2" id="KW-0812">Transmembrane</keyword>
<dbReference type="AlphaFoldDB" id="A0A8D0DH98"/>
<evidence type="ECO:0000313" key="5">
    <source>
        <dbReference type="Proteomes" id="UP000694421"/>
    </source>
</evidence>
<proteinExistence type="predicted"/>
<dbReference type="GO" id="GO:0016020">
    <property type="term" value="C:membrane"/>
    <property type="evidence" value="ECO:0007669"/>
    <property type="project" value="TreeGrafter"/>
</dbReference>
<dbReference type="GO" id="GO:0010629">
    <property type="term" value="P:negative regulation of gene expression"/>
    <property type="evidence" value="ECO:0007669"/>
    <property type="project" value="Ensembl"/>
</dbReference>
<dbReference type="PANTHER" id="PTHR15446:SF15">
    <property type="entry name" value="UROPLAKIN-3B"/>
    <property type="match status" value="1"/>
</dbReference>
<feature type="transmembrane region" description="Helical" evidence="2">
    <location>
        <begin position="187"/>
        <end position="211"/>
    </location>
</feature>
<keyword evidence="2" id="KW-0472">Membrane</keyword>
<evidence type="ECO:0000313" key="4">
    <source>
        <dbReference type="Ensembl" id="ENSSMRP00000003914.1"/>
    </source>
</evidence>
<feature type="region of interest" description="Disordered" evidence="1">
    <location>
        <begin position="221"/>
        <end position="269"/>
    </location>
</feature>
<name>A0A8D0DH98_SALMN</name>
<reference evidence="4" key="2">
    <citation type="submission" date="2025-09" db="UniProtKB">
        <authorList>
            <consortium name="Ensembl"/>
        </authorList>
    </citation>
    <scope>IDENTIFICATION</scope>
</reference>
<keyword evidence="5" id="KW-1185">Reference proteome</keyword>
<feature type="compositionally biased region" description="Polar residues" evidence="1">
    <location>
        <begin position="227"/>
        <end position="238"/>
    </location>
</feature>
<evidence type="ECO:0000256" key="1">
    <source>
        <dbReference type="SAM" id="MobiDB-lite"/>
    </source>
</evidence>
<organism evidence="4 5">
    <name type="scientific">Salvator merianae</name>
    <name type="common">Argentine black and white tegu</name>
    <name type="synonym">Tupinambis merianae</name>
    <dbReference type="NCBI Taxonomy" id="96440"/>
    <lineage>
        <taxon>Eukaryota</taxon>
        <taxon>Metazoa</taxon>
        <taxon>Chordata</taxon>
        <taxon>Craniata</taxon>
        <taxon>Vertebrata</taxon>
        <taxon>Euteleostomi</taxon>
        <taxon>Lepidosauria</taxon>
        <taxon>Squamata</taxon>
        <taxon>Bifurcata</taxon>
        <taxon>Unidentata</taxon>
        <taxon>Episquamata</taxon>
        <taxon>Laterata</taxon>
        <taxon>Teiioidea</taxon>
        <taxon>Teiidae</taxon>
        <taxon>Salvator</taxon>
    </lineage>
</organism>
<dbReference type="Ensembl" id="ENSSMRT00000004639.1">
    <property type="protein sequence ID" value="ENSSMRP00000003914.1"/>
    <property type="gene ID" value="ENSSMRG00000003267.1"/>
</dbReference>
<accession>A0A8D0DH98</accession>
<protein>
    <submittedName>
        <fullName evidence="4">Uroplakin 3B</fullName>
    </submittedName>
</protein>
<feature type="compositionally biased region" description="Pro residues" evidence="1">
    <location>
        <begin position="244"/>
        <end position="257"/>
    </location>
</feature>
<feature type="chain" id="PRO_5034540664" evidence="3">
    <location>
        <begin position="18"/>
        <end position="269"/>
    </location>
</feature>
<dbReference type="OMA" id="HFSSLWW"/>